<dbReference type="GO" id="GO:0016853">
    <property type="term" value="F:isomerase activity"/>
    <property type="evidence" value="ECO:0007669"/>
    <property type="project" value="UniProtKB-KW"/>
</dbReference>
<sequence length="175" mass="19499">MALNRDEAGKVTGLKFDFTDLEPVKVKDVKCPLCGGEVIQTLFGYGCANYSKDNPESCKFAIGTIAGVKLKEAQVKELLLRGKTEVIKGFIAKTGMMFDAPLKLTPEGQVTFDFPEKPRPVDTTLKCPKCGHFMKKSQWYYECECGFKVAHTVAKVELEEAVMQELFETGKTKKK</sequence>
<proteinExistence type="predicted"/>
<accession>C0FRI8</accession>
<protein>
    <submittedName>
        <fullName evidence="1">Topoisomerase DNA-binding C4 zinc finger domain protein</fullName>
    </submittedName>
</protein>
<keyword evidence="1" id="KW-0238">DNA-binding</keyword>
<reference evidence="1 2" key="1">
    <citation type="submission" date="2009-02" db="EMBL/GenBank/DDBJ databases">
        <authorList>
            <person name="Fulton L."/>
            <person name="Clifton S."/>
            <person name="Fulton B."/>
            <person name="Xu J."/>
            <person name="Minx P."/>
            <person name="Pepin K.H."/>
            <person name="Johnson M."/>
            <person name="Bhonagiri V."/>
            <person name="Nash W.E."/>
            <person name="Mardis E.R."/>
            <person name="Wilson R.K."/>
        </authorList>
    </citation>
    <scope>NUCLEOTIDE SEQUENCE [LARGE SCALE GENOMIC DNA]</scope>
    <source>
        <strain evidence="1 2">DSM 16841</strain>
    </source>
</reference>
<dbReference type="GO" id="GO:0003677">
    <property type="term" value="F:DNA binding"/>
    <property type="evidence" value="ECO:0007669"/>
    <property type="project" value="UniProtKB-KW"/>
</dbReference>
<dbReference type="EMBL" id="ACFY01000055">
    <property type="protein sequence ID" value="EEG94774.1"/>
    <property type="molecule type" value="Genomic_DNA"/>
</dbReference>
<evidence type="ECO:0000313" key="2">
    <source>
        <dbReference type="Proteomes" id="UP000003561"/>
    </source>
</evidence>
<dbReference type="eggNOG" id="COG0551">
    <property type="taxonomic scope" value="Bacteria"/>
</dbReference>
<name>C0FRI8_9FIRM</name>
<reference evidence="1 2" key="2">
    <citation type="submission" date="2009-03" db="EMBL/GenBank/DDBJ databases">
        <title>Draft genome sequence of Roseburia inulinivorans (DSM 16841).</title>
        <authorList>
            <person name="Sudarsanam P."/>
            <person name="Ley R."/>
            <person name="Guruge J."/>
            <person name="Turnbaugh P.J."/>
            <person name="Mahowald M."/>
            <person name="Liep D."/>
            <person name="Gordon J."/>
        </authorList>
    </citation>
    <scope>NUCLEOTIDE SEQUENCE [LARGE SCALE GENOMIC DNA]</scope>
    <source>
        <strain evidence="1 2">DSM 16841</strain>
    </source>
</reference>
<dbReference type="Proteomes" id="UP000003561">
    <property type="component" value="Unassembled WGS sequence"/>
</dbReference>
<comment type="caution">
    <text evidence="1">The sequence shown here is derived from an EMBL/GenBank/DDBJ whole genome shotgun (WGS) entry which is preliminary data.</text>
</comment>
<gene>
    <name evidence="1" type="ORF">ROSEINA2194_01349</name>
</gene>
<evidence type="ECO:0000313" key="1">
    <source>
        <dbReference type="EMBL" id="EEG94774.1"/>
    </source>
</evidence>
<dbReference type="AlphaFoldDB" id="C0FRI8"/>
<dbReference type="Pfam" id="PF13342">
    <property type="entry name" value="Toprim_Crpt"/>
    <property type="match status" value="1"/>
</dbReference>
<keyword evidence="1" id="KW-0413">Isomerase</keyword>
<organism evidence="1 2">
    <name type="scientific">Roseburia inulinivorans DSM 16841</name>
    <dbReference type="NCBI Taxonomy" id="622312"/>
    <lineage>
        <taxon>Bacteria</taxon>
        <taxon>Bacillati</taxon>
        <taxon>Bacillota</taxon>
        <taxon>Clostridia</taxon>
        <taxon>Lachnospirales</taxon>
        <taxon>Lachnospiraceae</taxon>
        <taxon>Roseburia</taxon>
    </lineage>
</organism>
<dbReference type="InterPro" id="IPR025589">
    <property type="entry name" value="Toprim_C_rpt"/>
</dbReference>